<keyword evidence="1" id="KW-0805">Transcription regulation</keyword>
<evidence type="ECO:0000256" key="4">
    <source>
        <dbReference type="SAM" id="MobiDB-lite"/>
    </source>
</evidence>
<dbReference type="InterPro" id="IPR002577">
    <property type="entry name" value="HTH_HxlR"/>
</dbReference>
<dbReference type="RefSeq" id="WP_105187313.1">
    <property type="nucleotide sequence ID" value="NZ_BAAAGO010000026.1"/>
</dbReference>
<evidence type="ECO:0000256" key="1">
    <source>
        <dbReference type="ARBA" id="ARBA00023015"/>
    </source>
</evidence>
<keyword evidence="3" id="KW-0804">Transcription</keyword>
<name>A0A2N9JLJ9_9ACTN</name>
<dbReference type="Proteomes" id="UP000238164">
    <property type="component" value="Chromosome 1"/>
</dbReference>
<feature type="region of interest" description="Disordered" evidence="4">
    <location>
        <begin position="92"/>
        <end position="112"/>
    </location>
</feature>
<dbReference type="PANTHER" id="PTHR33204">
    <property type="entry name" value="TRANSCRIPTIONAL REGULATOR, MARR FAMILY"/>
    <property type="match status" value="1"/>
</dbReference>
<dbReference type="PROSITE" id="PS51118">
    <property type="entry name" value="HTH_HXLR"/>
    <property type="match status" value="1"/>
</dbReference>
<accession>A0A2N9JLJ9</accession>
<dbReference type="KEGG" id="mgg:MPLG2_3885"/>
<dbReference type="InterPro" id="IPR036390">
    <property type="entry name" value="WH_DNA-bd_sf"/>
</dbReference>
<sequence>MSDLAAALDVVGARWALLIVEQLLDGPQRYGDLQRALGVPTNMLAIRLRELEDAGVLARLPLRHNTRAYALTERGLALRESIQALGTWAAAGRPAYSTPPNSEVTEPSTKTS</sequence>
<evidence type="ECO:0000313" key="6">
    <source>
        <dbReference type="EMBL" id="SPD88915.1"/>
    </source>
</evidence>
<gene>
    <name evidence="6" type="ORF">MPLG2_3885</name>
</gene>
<proteinExistence type="predicted"/>
<dbReference type="GO" id="GO:0003677">
    <property type="term" value="F:DNA binding"/>
    <property type="evidence" value="ECO:0007669"/>
    <property type="project" value="UniProtKB-KW"/>
</dbReference>
<dbReference type="AlphaFoldDB" id="A0A2N9JLJ9"/>
<evidence type="ECO:0000313" key="7">
    <source>
        <dbReference type="Proteomes" id="UP000238164"/>
    </source>
</evidence>
<evidence type="ECO:0000259" key="5">
    <source>
        <dbReference type="PROSITE" id="PS51118"/>
    </source>
</evidence>
<dbReference type="Pfam" id="PF01638">
    <property type="entry name" value="HxlR"/>
    <property type="match status" value="1"/>
</dbReference>
<dbReference type="InterPro" id="IPR036388">
    <property type="entry name" value="WH-like_DNA-bd_sf"/>
</dbReference>
<dbReference type="SUPFAM" id="SSF46785">
    <property type="entry name" value="Winged helix' DNA-binding domain"/>
    <property type="match status" value="1"/>
</dbReference>
<dbReference type="Gene3D" id="1.10.10.10">
    <property type="entry name" value="Winged helix-like DNA-binding domain superfamily/Winged helix DNA-binding domain"/>
    <property type="match status" value="1"/>
</dbReference>
<dbReference type="OrthoDB" id="9792527at2"/>
<protein>
    <submittedName>
        <fullName evidence="6">Transcriptional regulator (Modular protein)</fullName>
    </submittedName>
</protein>
<keyword evidence="7" id="KW-1185">Reference proteome</keyword>
<dbReference type="PANTHER" id="PTHR33204:SF18">
    <property type="entry name" value="TRANSCRIPTIONAL REGULATORY PROTEIN"/>
    <property type="match status" value="1"/>
</dbReference>
<evidence type="ECO:0000256" key="3">
    <source>
        <dbReference type="ARBA" id="ARBA00023163"/>
    </source>
</evidence>
<reference evidence="6 7" key="1">
    <citation type="submission" date="2018-02" db="EMBL/GenBank/DDBJ databases">
        <authorList>
            <person name="Cohen D.B."/>
            <person name="Kent A.D."/>
        </authorList>
    </citation>
    <scope>NUCLEOTIDE SEQUENCE [LARGE SCALE GENOMIC DNA]</scope>
    <source>
        <strain evidence="6">1</strain>
    </source>
</reference>
<feature type="compositionally biased region" description="Polar residues" evidence="4">
    <location>
        <begin position="98"/>
        <end position="112"/>
    </location>
</feature>
<feature type="domain" description="HTH hxlR-type" evidence="5">
    <location>
        <begin position="2"/>
        <end position="97"/>
    </location>
</feature>
<dbReference type="EMBL" id="LT985188">
    <property type="protein sequence ID" value="SPD88915.1"/>
    <property type="molecule type" value="Genomic_DNA"/>
</dbReference>
<keyword evidence="2" id="KW-0238">DNA-binding</keyword>
<evidence type="ECO:0000256" key="2">
    <source>
        <dbReference type="ARBA" id="ARBA00023125"/>
    </source>
</evidence>
<organism evidence="6 7">
    <name type="scientific">Micropruina glycogenica</name>
    <dbReference type="NCBI Taxonomy" id="75385"/>
    <lineage>
        <taxon>Bacteria</taxon>
        <taxon>Bacillati</taxon>
        <taxon>Actinomycetota</taxon>
        <taxon>Actinomycetes</taxon>
        <taxon>Propionibacteriales</taxon>
        <taxon>Nocardioidaceae</taxon>
        <taxon>Micropruina</taxon>
    </lineage>
</organism>